<keyword evidence="3" id="KW-1185">Reference proteome</keyword>
<keyword evidence="1" id="KW-0472">Membrane</keyword>
<dbReference type="AlphaFoldDB" id="A0A151K259"/>
<evidence type="ECO:0000313" key="2">
    <source>
        <dbReference type="EMBL" id="KYN50214.1"/>
    </source>
</evidence>
<feature type="transmembrane region" description="Helical" evidence="1">
    <location>
        <begin position="66"/>
        <end position="87"/>
    </location>
</feature>
<accession>A0A151K259</accession>
<dbReference type="Proteomes" id="UP000078542">
    <property type="component" value="Unassembled WGS sequence"/>
</dbReference>
<protein>
    <submittedName>
        <fullName evidence="2">Uncharacterized protein</fullName>
    </submittedName>
</protein>
<comment type="caution">
    <text evidence="2">The sequence shown here is derived from an EMBL/GenBank/DDBJ whole genome shotgun (WGS) entry which is preliminary data.</text>
</comment>
<evidence type="ECO:0000256" key="1">
    <source>
        <dbReference type="SAM" id="Phobius"/>
    </source>
</evidence>
<sequence length="109" mass="12661">MDGIFGAPFISAFLPHAENYELAMHHWRTYVHVLVHLSGRIEWHMWSASPLCLHYMHTTTARGPGFFAQAPVSFARTIVAACAYAVLKERKRKKERRKRDKEKERPPSK</sequence>
<keyword evidence="1" id="KW-1133">Transmembrane helix</keyword>
<reference evidence="2 3" key="1">
    <citation type="submission" date="2016-03" db="EMBL/GenBank/DDBJ databases">
        <title>Cyphomyrmex costatus WGS genome.</title>
        <authorList>
            <person name="Nygaard S."/>
            <person name="Hu H."/>
            <person name="Boomsma J."/>
            <person name="Zhang G."/>
        </authorList>
    </citation>
    <scope>NUCLEOTIDE SEQUENCE [LARGE SCALE GENOMIC DNA]</scope>
    <source>
        <strain evidence="2">MS0001</strain>
        <tissue evidence="2">Whole body</tissue>
    </source>
</reference>
<organism evidence="2 3">
    <name type="scientific">Cyphomyrmex costatus</name>
    <dbReference type="NCBI Taxonomy" id="456900"/>
    <lineage>
        <taxon>Eukaryota</taxon>
        <taxon>Metazoa</taxon>
        <taxon>Ecdysozoa</taxon>
        <taxon>Arthropoda</taxon>
        <taxon>Hexapoda</taxon>
        <taxon>Insecta</taxon>
        <taxon>Pterygota</taxon>
        <taxon>Neoptera</taxon>
        <taxon>Endopterygota</taxon>
        <taxon>Hymenoptera</taxon>
        <taxon>Apocrita</taxon>
        <taxon>Aculeata</taxon>
        <taxon>Formicoidea</taxon>
        <taxon>Formicidae</taxon>
        <taxon>Myrmicinae</taxon>
        <taxon>Cyphomyrmex</taxon>
    </lineage>
</organism>
<evidence type="ECO:0000313" key="3">
    <source>
        <dbReference type="Proteomes" id="UP000078542"/>
    </source>
</evidence>
<name>A0A151K259_9HYME</name>
<dbReference type="EMBL" id="LKEX01012942">
    <property type="protein sequence ID" value="KYN50214.1"/>
    <property type="molecule type" value="Genomic_DNA"/>
</dbReference>
<gene>
    <name evidence="2" type="ORF">ALC62_03868</name>
</gene>
<keyword evidence="1" id="KW-0812">Transmembrane</keyword>
<proteinExistence type="predicted"/>